<keyword evidence="1" id="KW-0812">Transmembrane</keyword>
<dbReference type="AlphaFoldDB" id="A0A8J6TH88"/>
<dbReference type="EMBL" id="JACNJN010000192">
    <property type="protein sequence ID" value="MBC8336778.1"/>
    <property type="molecule type" value="Genomic_DNA"/>
</dbReference>
<evidence type="ECO:0000256" key="1">
    <source>
        <dbReference type="SAM" id="Phobius"/>
    </source>
</evidence>
<reference evidence="2 3" key="1">
    <citation type="submission" date="2020-08" db="EMBL/GenBank/DDBJ databases">
        <title>Bridging the membrane lipid divide: bacteria of the FCB group superphylum have the potential to synthesize archaeal ether lipids.</title>
        <authorList>
            <person name="Villanueva L."/>
            <person name="Von Meijenfeldt F.A.B."/>
            <person name="Westbye A.B."/>
            <person name="Yadav S."/>
            <person name="Hopmans E.C."/>
            <person name="Dutilh B.E."/>
            <person name="Sinninghe Damste J.S."/>
        </authorList>
    </citation>
    <scope>NUCLEOTIDE SEQUENCE [LARGE SCALE GENOMIC DNA]</scope>
    <source>
        <strain evidence="2">NIOZ-UU36</strain>
    </source>
</reference>
<evidence type="ECO:0000313" key="2">
    <source>
        <dbReference type="EMBL" id="MBC8336778.1"/>
    </source>
</evidence>
<organism evidence="2 3">
    <name type="scientific">Candidatus Desulfolinea nitratireducens</name>
    <dbReference type="NCBI Taxonomy" id="2841698"/>
    <lineage>
        <taxon>Bacteria</taxon>
        <taxon>Bacillati</taxon>
        <taxon>Chloroflexota</taxon>
        <taxon>Anaerolineae</taxon>
        <taxon>Anaerolineales</taxon>
        <taxon>Anaerolineales incertae sedis</taxon>
        <taxon>Candidatus Desulfolinea</taxon>
    </lineage>
</organism>
<protein>
    <submittedName>
        <fullName evidence="2">Uncharacterized protein</fullName>
    </submittedName>
</protein>
<accession>A0A8J6TH88</accession>
<name>A0A8J6TH88_9CHLR</name>
<feature type="transmembrane region" description="Helical" evidence="1">
    <location>
        <begin position="52"/>
        <end position="70"/>
    </location>
</feature>
<dbReference type="Proteomes" id="UP000614469">
    <property type="component" value="Unassembled WGS sequence"/>
</dbReference>
<feature type="non-terminal residue" evidence="2">
    <location>
        <position position="87"/>
    </location>
</feature>
<feature type="transmembrane region" description="Helical" evidence="1">
    <location>
        <begin position="27"/>
        <end position="45"/>
    </location>
</feature>
<comment type="caution">
    <text evidence="2">The sequence shown here is derived from an EMBL/GenBank/DDBJ whole genome shotgun (WGS) entry which is preliminary data.</text>
</comment>
<evidence type="ECO:0000313" key="3">
    <source>
        <dbReference type="Proteomes" id="UP000614469"/>
    </source>
</evidence>
<sequence length="87" mass="9800">MSILQLTPIILSALILGAHYLRSGPFILVILSFLFPAILIIKRAWAARLVQIILLLGMVEWIRTLFILVAERRLLGEPWGRLAIILG</sequence>
<keyword evidence="1" id="KW-1133">Transmembrane helix</keyword>
<keyword evidence="1" id="KW-0472">Membrane</keyword>
<gene>
    <name evidence="2" type="ORF">H8E29_16060</name>
</gene>
<proteinExistence type="predicted"/>